<organism evidence="1 2">
    <name type="scientific">Enterovibrio nigricans DSM 22720</name>
    <dbReference type="NCBI Taxonomy" id="1121868"/>
    <lineage>
        <taxon>Bacteria</taxon>
        <taxon>Pseudomonadati</taxon>
        <taxon>Pseudomonadota</taxon>
        <taxon>Gammaproteobacteria</taxon>
        <taxon>Vibrionales</taxon>
        <taxon>Vibrionaceae</taxon>
        <taxon>Enterovibrio</taxon>
    </lineage>
</organism>
<protein>
    <submittedName>
        <fullName evidence="1">Uncharacterized protein</fullName>
    </submittedName>
</protein>
<name>A0A1T4UPA5_9GAMM</name>
<evidence type="ECO:0000313" key="2">
    <source>
        <dbReference type="Proteomes" id="UP000190162"/>
    </source>
</evidence>
<reference evidence="2" key="1">
    <citation type="submission" date="2017-02" db="EMBL/GenBank/DDBJ databases">
        <authorList>
            <person name="Varghese N."/>
            <person name="Submissions S."/>
        </authorList>
    </citation>
    <scope>NUCLEOTIDE SEQUENCE [LARGE SCALE GENOMIC DNA]</scope>
    <source>
        <strain evidence="2">DSM 22720</strain>
    </source>
</reference>
<sequence>MQVRLTDDPDAPEIVLSEEDALKSYPFDYAELLALFRKRYSNFKQNAEFNARMKEVKTEGEKFSKVRRLDPENPKNLSKTFYHNRILEKFDMWYEKK</sequence>
<proteinExistence type="predicted"/>
<dbReference type="EMBL" id="FUXU01000023">
    <property type="protein sequence ID" value="SKA54450.1"/>
    <property type="molecule type" value="Genomic_DNA"/>
</dbReference>
<gene>
    <name evidence="1" type="ORF">SAMN02745132_02130</name>
</gene>
<keyword evidence="2" id="KW-1185">Reference proteome</keyword>
<evidence type="ECO:0000313" key="1">
    <source>
        <dbReference type="EMBL" id="SKA54450.1"/>
    </source>
</evidence>
<dbReference type="Proteomes" id="UP000190162">
    <property type="component" value="Unassembled WGS sequence"/>
</dbReference>
<accession>A0A1T4UPA5</accession>
<dbReference type="AlphaFoldDB" id="A0A1T4UPA5"/>